<dbReference type="EMBL" id="DS028125">
    <property type="protein sequence ID" value="EEY69979.1"/>
    <property type="molecule type" value="Genomic_DNA"/>
</dbReference>
<organism evidence="1 2">
    <name type="scientific">Phytophthora infestans (strain T30-4)</name>
    <name type="common">Potato late blight agent</name>
    <dbReference type="NCBI Taxonomy" id="403677"/>
    <lineage>
        <taxon>Eukaryota</taxon>
        <taxon>Sar</taxon>
        <taxon>Stramenopiles</taxon>
        <taxon>Oomycota</taxon>
        <taxon>Peronosporomycetes</taxon>
        <taxon>Peronosporales</taxon>
        <taxon>Peronosporaceae</taxon>
        <taxon>Phytophthora</taxon>
    </lineage>
</organism>
<dbReference type="GeneID" id="9471809"/>
<dbReference type="VEuPathDB" id="FungiDB:PITG_06527"/>
<evidence type="ECO:0000313" key="1">
    <source>
        <dbReference type="EMBL" id="EEY69979.1"/>
    </source>
</evidence>
<dbReference type="AlphaFoldDB" id="D0N521"/>
<dbReference type="HOGENOM" id="CLU_1028423_0_0_1"/>
<gene>
    <name evidence="1" type="ORF">PITG_06527</name>
</gene>
<dbReference type="KEGG" id="pif:PITG_06527"/>
<dbReference type="RefSeq" id="XP_002998626.1">
    <property type="nucleotide sequence ID" value="XM_002998580.1"/>
</dbReference>
<reference evidence="2" key="1">
    <citation type="journal article" date="2009" name="Nature">
        <title>Genome sequence and analysis of the Irish potato famine pathogen Phytophthora infestans.</title>
        <authorList>
            <consortium name="The Broad Institute Genome Sequencing Platform"/>
            <person name="Haas B.J."/>
            <person name="Kamoun S."/>
            <person name="Zody M.C."/>
            <person name="Jiang R.H."/>
            <person name="Handsaker R.E."/>
            <person name="Cano L.M."/>
            <person name="Grabherr M."/>
            <person name="Kodira C.D."/>
            <person name="Raffaele S."/>
            <person name="Torto-Alalibo T."/>
            <person name="Bozkurt T.O."/>
            <person name="Ah-Fong A.M."/>
            <person name="Alvarado L."/>
            <person name="Anderson V.L."/>
            <person name="Armstrong M.R."/>
            <person name="Avrova A."/>
            <person name="Baxter L."/>
            <person name="Beynon J."/>
            <person name="Boevink P.C."/>
            <person name="Bollmann S.R."/>
            <person name="Bos J.I."/>
            <person name="Bulone V."/>
            <person name="Cai G."/>
            <person name="Cakir C."/>
            <person name="Carrington J.C."/>
            <person name="Chawner M."/>
            <person name="Conti L."/>
            <person name="Costanzo S."/>
            <person name="Ewan R."/>
            <person name="Fahlgren N."/>
            <person name="Fischbach M.A."/>
            <person name="Fugelstad J."/>
            <person name="Gilroy E.M."/>
            <person name="Gnerre S."/>
            <person name="Green P.J."/>
            <person name="Grenville-Briggs L.J."/>
            <person name="Griffith J."/>
            <person name="Grunwald N.J."/>
            <person name="Horn K."/>
            <person name="Horner N.R."/>
            <person name="Hu C.H."/>
            <person name="Huitema E."/>
            <person name="Jeong D.H."/>
            <person name="Jones A.M."/>
            <person name="Jones J.D."/>
            <person name="Jones R.W."/>
            <person name="Karlsson E.K."/>
            <person name="Kunjeti S.G."/>
            <person name="Lamour K."/>
            <person name="Liu Z."/>
            <person name="Ma L."/>
            <person name="Maclean D."/>
            <person name="Chibucos M.C."/>
            <person name="McDonald H."/>
            <person name="McWalters J."/>
            <person name="Meijer H.J."/>
            <person name="Morgan W."/>
            <person name="Morris P.F."/>
            <person name="Munro C.A."/>
            <person name="O'Neill K."/>
            <person name="Ospina-Giraldo M."/>
            <person name="Pinzon A."/>
            <person name="Pritchard L."/>
            <person name="Ramsahoye B."/>
            <person name="Ren Q."/>
            <person name="Restrepo S."/>
            <person name="Roy S."/>
            <person name="Sadanandom A."/>
            <person name="Savidor A."/>
            <person name="Schornack S."/>
            <person name="Schwartz D.C."/>
            <person name="Schumann U.D."/>
            <person name="Schwessinger B."/>
            <person name="Seyer L."/>
            <person name="Sharpe T."/>
            <person name="Silvar C."/>
            <person name="Song J."/>
            <person name="Studholme D.J."/>
            <person name="Sykes S."/>
            <person name="Thines M."/>
            <person name="van de Vondervoort P.J."/>
            <person name="Phuntumart V."/>
            <person name="Wawra S."/>
            <person name="Weide R."/>
            <person name="Win J."/>
            <person name="Young C."/>
            <person name="Zhou S."/>
            <person name="Fry W."/>
            <person name="Meyers B.C."/>
            <person name="van West P."/>
            <person name="Ristaino J."/>
            <person name="Govers F."/>
            <person name="Birch P.R."/>
            <person name="Whisson S.C."/>
            <person name="Judelson H.S."/>
            <person name="Nusbaum C."/>
        </authorList>
    </citation>
    <scope>NUCLEOTIDE SEQUENCE [LARGE SCALE GENOMIC DNA]</scope>
    <source>
        <strain evidence="2">T30-4</strain>
    </source>
</reference>
<evidence type="ECO:0000313" key="2">
    <source>
        <dbReference type="Proteomes" id="UP000006643"/>
    </source>
</evidence>
<keyword evidence="2" id="KW-1185">Reference proteome</keyword>
<dbReference type="Proteomes" id="UP000006643">
    <property type="component" value="Unassembled WGS sequence"/>
</dbReference>
<protein>
    <submittedName>
        <fullName evidence="1">Uncharacterized protein</fullName>
    </submittedName>
</protein>
<proteinExistence type="predicted"/>
<name>D0N521_PHYIT</name>
<dbReference type="OMA" id="ANAPPIC"/>
<accession>D0N521</accession>
<sequence>MAREAHKQKKSFVRLDTIYGHHRPNTKKPLFKRRRNLVSRRQTTSRSLPANAPPICRDFIQQAQHLIEKHSIQSKNIINMDQVPRYFETEPKSTITSRNSPTKRTTEVGDASSIVRAFALCGLVRKEDFNVKALHPPLRDLLAADVDMDRWNQQYSDLVAADDREQLDIATPTWYLPDDSTSSLFCCLLHGIQTHILDYTAQLTIYMETLKDLERLFDDRYLDRIRNGTEDPGELELYAAAHMHNWDIEKEKTRYQSQHHVSCTQAGLSPR</sequence>
<dbReference type="eggNOG" id="ENOG502RH34">
    <property type="taxonomic scope" value="Eukaryota"/>
</dbReference>
<dbReference type="InParanoid" id="D0N521"/>
<dbReference type="OrthoDB" id="102364at2759"/>